<evidence type="ECO:0000313" key="4">
    <source>
        <dbReference type="Proteomes" id="UP000567293"/>
    </source>
</evidence>
<keyword evidence="2" id="KW-0732">Signal</keyword>
<feature type="chain" id="PRO_5030819619" evidence="2">
    <location>
        <begin position="24"/>
        <end position="127"/>
    </location>
</feature>
<feature type="region of interest" description="Disordered" evidence="1">
    <location>
        <begin position="104"/>
        <end position="127"/>
    </location>
</feature>
<dbReference type="Pfam" id="PF19649">
    <property type="entry name" value="DUF6152"/>
    <property type="match status" value="1"/>
</dbReference>
<dbReference type="EMBL" id="JACDQQ010001218">
    <property type="protein sequence ID" value="MBA0085803.1"/>
    <property type="molecule type" value="Genomic_DNA"/>
</dbReference>
<keyword evidence="4" id="KW-1185">Reference proteome</keyword>
<dbReference type="Proteomes" id="UP000567293">
    <property type="component" value="Unassembled WGS sequence"/>
</dbReference>
<accession>A0A7V8NQV1</accession>
<reference evidence="3" key="1">
    <citation type="submission" date="2020-06" db="EMBL/GenBank/DDBJ databases">
        <title>Legume-microbial interactions unlock mineral nutrients during tropical forest succession.</title>
        <authorList>
            <person name="Epihov D.Z."/>
        </authorList>
    </citation>
    <scope>NUCLEOTIDE SEQUENCE [LARGE SCALE GENOMIC DNA]</scope>
    <source>
        <strain evidence="3">Pan2503</strain>
    </source>
</reference>
<organism evidence="3 4">
    <name type="scientific">Candidatus Acidiferrum panamense</name>
    <dbReference type="NCBI Taxonomy" id="2741543"/>
    <lineage>
        <taxon>Bacteria</taxon>
        <taxon>Pseudomonadati</taxon>
        <taxon>Acidobacteriota</taxon>
        <taxon>Terriglobia</taxon>
        <taxon>Candidatus Acidiferrales</taxon>
        <taxon>Candidatus Acidiferrum</taxon>
    </lineage>
</organism>
<feature type="signal peptide" evidence="2">
    <location>
        <begin position="1"/>
        <end position="23"/>
    </location>
</feature>
<dbReference type="AlphaFoldDB" id="A0A7V8NQV1"/>
<name>A0A7V8NQV1_9BACT</name>
<sequence>MRRQLAAFVASGAFIASSGTPMAHHSFAMFDQENPIELEGTVQEFKYTSPHSYLLLEVKGPDGSTTVWNLEGRAPSLMARDGWTSGTLQPGDEIILTIQPLRSGAPGGSWNTSIPKFKDGRPLRVTP</sequence>
<comment type="caution">
    <text evidence="3">The sequence shown here is derived from an EMBL/GenBank/DDBJ whole genome shotgun (WGS) entry which is preliminary data.</text>
</comment>
<feature type="compositionally biased region" description="Basic and acidic residues" evidence="1">
    <location>
        <begin position="116"/>
        <end position="127"/>
    </location>
</feature>
<dbReference type="InterPro" id="IPR046150">
    <property type="entry name" value="DUF6152"/>
</dbReference>
<proteinExistence type="predicted"/>
<protein>
    <submittedName>
        <fullName evidence="3">Uncharacterized protein</fullName>
    </submittedName>
</protein>
<evidence type="ECO:0000256" key="1">
    <source>
        <dbReference type="SAM" id="MobiDB-lite"/>
    </source>
</evidence>
<gene>
    <name evidence="3" type="ORF">HRJ53_12465</name>
</gene>
<evidence type="ECO:0000256" key="2">
    <source>
        <dbReference type="SAM" id="SignalP"/>
    </source>
</evidence>
<evidence type="ECO:0000313" key="3">
    <source>
        <dbReference type="EMBL" id="MBA0085803.1"/>
    </source>
</evidence>